<feature type="compositionally biased region" description="Basic residues" evidence="1">
    <location>
        <begin position="96"/>
        <end position="105"/>
    </location>
</feature>
<name>A0A067TGD6_GALM3</name>
<organism evidence="2 3">
    <name type="scientific">Galerina marginata (strain CBS 339.88)</name>
    <dbReference type="NCBI Taxonomy" id="685588"/>
    <lineage>
        <taxon>Eukaryota</taxon>
        <taxon>Fungi</taxon>
        <taxon>Dikarya</taxon>
        <taxon>Basidiomycota</taxon>
        <taxon>Agaricomycotina</taxon>
        <taxon>Agaricomycetes</taxon>
        <taxon>Agaricomycetidae</taxon>
        <taxon>Agaricales</taxon>
        <taxon>Agaricineae</taxon>
        <taxon>Strophariaceae</taxon>
        <taxon>Galerina</taxon>
    </lineage>
</organism>
<feature type="compositionally biased region" description="Polar residues" evidence="1">
    <location>
        <begin position="86"/>
        <end position="95"/>
    </location>
</feature>
<protein>
    <submittedName>
        <fullName evidence="2">Uncharacterized protein</fullName>
    </submittedName>
</protein>
<reference evidence="3" key="1">
    <citation type="journal article" date="2014" name="Proc. Natl. Acad. Sci. U.S.A.">
        <title>Extensive sampling of basidiomycete genomes demonstrates inadequacy of the white-rot/brown-rot paradigm for wood decay fungi.</title>
        <authorList>
            <person name="Riley R."/>
            <person name="Salamov A.A."/>
            <person name="Brown D.W."/>
            <person name="Nagy L.G."/>
            <person name="Floudas D."/>
            <person name="Held B.W."/>
            <person name="Levasseur A."/>
            <person name="Lombard V."/>
            <person name="Morin E."/>
            <person name="Otillar R."/>
            <person name="Lindquist E.A."/>
            <person name="Sun H."/>
            <person name="LaButti K.M."/>
            <person name="Schmutz J."/>
            <person name="Jabbour D."/>
            <person name="Luo H."/>
            <person name="Baker S.E."/>
            <person name="Pisabarro A.G."/>
            <person name="Walton J.D."/>
            <person name="Blanchette R.A."/>
            <person name="Henrissat B."/>
            <person name="Martin F."/>
            <person name="Cullen D."/>
            <person name="Hibbett D.S."/>
            <person name="Grigoriev I.V."/>
        </authorList>
    </citation>
    <scope>NUCLEOTIDE SEQUENCE [LARGE SCALE GENOMIC DNA]</scope>
    <source>
        <strain evidence="3">CBS 339.88</strain>
    </source>
</reference>
<feature type="region of interest" description="Disordered" evidence="1">
    <location>
        <begin position="67"/>
        <end position="116"/>
    </location>
</feature>
<keyword evidence="3" id="KW-1185">Reference proteome</keyword>
<dbReference type="EMBL" id="KL142374">
    <property type="protein sequence ID" value="KDR78934.1"/>
    <property type="molecule type" value="Genomic_DNA"/>
</dbReference>
<sequence length="161" mass="18159">MPDHKISPRYCASPCTRRRAREHRFTSTHADTSQSSNVYHIHGDIHFHNTQKSYATNISNINSNNIVTNTTTKTHNDHSRVMLDSQVRSDPPSSKQGRRRQKKIGSKSSKMAGKRTRHLKTQLKGLHNSVASAIPNTPPKRYVDATTQTEPHAFAIYTDDG</sequence>
<gene>
    <name evidence="2" type="ORF">GALMADRAFT_1281057</name>
</gene>
<proteinExistence type="predicted"/>
<evidence type="ECO:0000256" key="1">
    <source>
        <dbReference type="SAM" id="MobiDB-lite"/>
    </source>
</evidence>
<dbReference type="Proteomes" id="UP000027222">
    <property type="component" value="Unassembled WGS sequence"/>
</dbReference>
<accession>A0A067TGD6</accession>
<evidence type="ECO:0000313" key="3">
    <source>
        <dbReference type="Proteomes" id="UP000027222"/>
    </source>
</evidence>
<dbReference type="HOGENOM" id="CLU_1758946_0_0_1"/>
<dbReference type="AlphaFoldDB" id="A0A067TGD6"/>
<evidence type="ECO:0000313" key="2">
    <source>
        <dbReference type="EMBL" id="KDR78934.1"/>
    </source>
</evidence>